<dbReference type="OrthoDB" id="4420885at2"/>
<dbReference type="AlphaFoldDB" id="A0A222VPQ5"/>
<dbReference type="SUPFAM" id="SSF51735">
    <property type="entry name" value="NAD(P)-binding Rossmann-fold domains"/>
    <property type="match status" value="1"/>
</dbReference>
<evidence type="ECO:0000313" key="1">
    <source>
        <dbReference type="EMBL" id="SDC24024.1"/>
    </source>
</evidence>
<dbReference type="InterPro" id="IPR005097">
    <property type="entry name" value="Sacchrp_dh_NADP-bd"/>
</dbReference>
<dbReference type="Proteomes" id="UP000199494">
    <property type="component" value="Unassembled WGS sequence"/>
</dbReference>
<keyword evidence="2" id="KW-1185">Reference proteome</keyword>
<protein>
    <submittedName>
        <fullName evidence="1">Uncharacterized conserved protein</fullName>
    </submittedName>
</protein>
<dbReference type="STRING" id="530584.SAMN05421630_101940"/>
<dbReference type="Gene3D" id="3.40.50.720">
    <property type="entry name" value="NAD(P)-binding Rossmann-like Domain"/>
    <property type="match status" value="1"/>
</dbReference>
<accession>A0A222VPQ5</accession>
<proteinExistence type="predicted"/>
<dbReference type="PANTHER" id="PTHR43781">
    <property type="entry name" value="SACCHAROPINE DEHYDROGENASE"/>
    <property type="match status" value="1"/>
</dbReference>
<dbReference type="Pfam" id="PF03435">
    <property type="entry name" value="Sacchrp_dh_NADP"/>
    <property type="match status" value="1"/>
</dbReference>
<dbReference type="KEGG" id="pmad:BAY61_12795"/>
<dbReference type="RefSeq" id="WP_091798848.1">
    <property type="nucleotide sequence ID" value="NZ_CP016353.1"/>
</dbReference>
<organism evidence="1 2">
    <name type="scientific">Prauserella marina</name>
    <dbReference type="NCBI Taxonomy" id="530584"/>
    <lineage>
        <taxon>Bacteria</taxon>
        <taxon>Bacillati</taxon>
        <taxon>Actinomycetota</taxon>
        <taxon>Actinomycetes</taxon>
        <taxon>Pseudonocardiales</taxon>
        <taxon>Pseudonocardiaceae</taxon>
        <taxon>Prauserella</taxon>
    </lineage>
</organism>
<dbReference type="InterPro" id="IPR036291">
    <property type="entry name" value="NAD(P)-bd_dom_sf"/>
</dbReference>
<gene>
    <name evidence="1" type="ORF">SAMN05421630_101940</name>
</gene>
<dbReference type="PANTHER" id="PTHR43781:SF1">
    <property type="entry name" value="SACCHAROPINE DEHYDROGENASE"/>
    <property type="match status" value="1"/>
</dbReference>
<sequence length="348" mass="36429">MRIAVYGASGYQARLVLTELSRRNIDVVLAGRDADRLGKAAAATGLLMSPRRVADLGDHDALVASLAGCDAVVNCAGPFTATGHTVVRAAIAAGCHYVDTAGEQFYLKTIFDTFAAKAEHAGVTIVPATNDGCLPCDLIAHLMAEEVPSLDEITVSHLITGGGAPSRGSLRSALRTVDSLVSGGLTYERGEWHTGIPARRGSVVFPGVPEPVDMAQLPLAEVVTIPRHVRANRVESLVEASFSARLSAPLTTTTIDALPEGPTDEERRAQRFSYLVDATTPGGHVVRGLVQGTDTYGTTAIIAVEAARRLAAHGAEPGVLAPAQAYDAAGFLGFLTGHGLHWDISPRK</sequence>
<evidence type="ECO:0000313" key="2">
    <source>
        <dbReference type="Proteomes" id="UP000199494"/>
    </source>
</evidence>
<reference evidence="1 2" key="1">
    <citation type="submission" date="2016-10" db="EMBL/GenBank/DDBJ databases">
        <authorList>
            <person name="de Groot N.N."/>
        </authorList>
    </citation>
    <scope>NUCLEOTIDE SEQUENCE [LARGE SCALE GENOMIC DNA]</scope>
    <source>
        <strain evidence="1 2">CGMCC 4.5506</strain>
    </source>
</reference>
<name>A0A222VPQ5_9PSEU</name>
<dbReference type="EMBL" id="FMZE01000001">
    <property type="protein sequence ID" value="SDC24024.1"/>
    <property type="molecule type" value="Genomic_DNA"/>
</dbReference>